<comment type="similarity">
    <text evidence="1">Belongs to the DprA/Smf family.</text>
</comment>
<dbReference type="NCBIfam" id="TIGR00732">
    <property type="entry name" value="dprA"/>
    <property type="match status" value="1"/>
</dbReference>
<organism evidence="4 5">
    <name type="scientific">Romeriopsis navalis LEGE 11480</name>
    <dbReference type="NCBI Taxonomy" id="2777977"/>
    <lineage>
        <taxon>Bacteria</taxon>
        <taxon>Bacillati</taxon>
        <taxon>Cyanobacteriota</taxon>
        <taxon>Cyanophyceae</taxon>
        <taxon>Leptolyngbyales</taxon>
        <taxon>Leptolyngbyaceae</taxon>
        <taxon>Romeriopsis</taxon>
        <taxon>Romeriopsis navalis</taxon>
    </lineage>
</organism>
<dbReference type="Gene3D" id="1.10.10.10">
    <property type="entry name" value="Winged helix-like DNA-binding domain superfamily/Winged helix DNA-binding domain"/>
    <property type="match status" value="1"/>
</dbReference>
<dbReference type="Proteomes" id="UP000625316">
    <property type="component" value="Unassembled WGS sequence"/>
</dbReference>
<dbReference type="Pfam" id="PF02481">
    <property type="entry name" value="DNA_processg_A"/>
    <property type="match status" value="1"/>
</dbReference>
<gene>
    <name evidence="4" type="primary">dprA</name>
    <name evidence="4" type="ORF">IQ266_22565</name>
</gene>
<dbReference type="EMBL" id="JADEXQ010000109">
    <property type="protein sequence ID" value="MBE9032526.1"/>
    <property type="molecule type" value="Genomic_DNA"/>
</dbReference>
<dbReference type="PANTHER" id="PTHR43022">
    <property type="entry name" value="PROTEIN SMF"/>
    <property type="match status" value="1"/>
</dbReference>
<dbReference type="AlphaFoldDB" id="A0A928VPY0"/>
<dbReference type="Pfam" id="PF17782">
    <property type="entry name" value="WHD_DprA"/>
    <property type="match status" value="1"/>
</dbReference>
<dbReference type="InterPro" id="IPR036388">
    <property type="entry name" value="WH-like_DNA-bd_sf"/>
</dbReference>
<accession>A0A928VPY0</accession>
<reference evidence="4" key="1">
    <citation type="submission" date="2020-10" db="EMBL/GenBank/DDBJ databases">
        <authorList>
            <person name="Castelo-Branco R."/>
            <person name="Eusebio N."/>
            <person name="Adriana R."/>
            <person name="Vieira A."/>
            <person name="Brugerolle De Fraissinette N."/>
            <person name="Rezende De Castro R."/>
            <person name="Schneider M.P."/>
            <person name="Vasconcelos V."/>
            <person name="Leao P.N."/>
        </authorList>
    </citation>
    <scope>NUCLEOTIDE SEQUENCE</scope>
    <source>
        <strain evidence="4">LEGE 11480</strain>
    </source>
</reference>
<evidence type="ECO:0000256" key="1">
    <source>
        <dbReference type="ARBA" id="ARBA00006525"/>
    </source>
</evidence>
<comment type="caution">
    <text evidence="4">The sequence shown here is derived from an EMBL/GenBank/DDBJ whole genome shotgun (WGS) entry which is preliminary data.</text>
</comment>
<evidence type="ECO:0000313" key="5">
    <source>
        <dbReference type="Proteomes" id="UP000625316"/>
    </source>
</evidence>
<name>A0A928VPY0_9CYAN</name>
<evidence type="ECO:0000259" key="2">
    <source>
        <dbReference type="Pfam" id="PF02481"/>
    </source>
</evidence>
<dbReference type="Gene3D" id="3.40.50.450">
    <property type="match status" value="1"/>
</dbReference>
<evidence type="ECO:0000259" key="3">
    <source>
        <dbReference type="Pfam" id="PF17782"/>
    </source>
</evidence>
<evidence type="ECO:0000313" key="4">
    <source>
        <dbReference type="EMBL" id="MBE9032526.1"/>
    </source>
</evidence>
<protein>
    <submittedName>
        <fullName evidence="4">DNA-protecting protein DprA</fullName>
    </submittedName>
</protein>
<feature type="domain" description="Smf/DprA SLOG" evidence="2">
    <location>
        <begin position="49"/>
        <end position="261"/>
    </location>
</feature>
<dbReference type="GO" id="GO:0009294">
    <property type="term" value="P:DNA-mediated transformation"/>
    <property type="evidence" value="ECO:0007669"/>
    <property type="project" value="InterPro"/>
</dbReference>
<proteinExistence type="inferred from homology"/>
<dbReference type="InterPro" id="IPR041614">
    <property type="entry name" value="DprA_WH"/>
</dbReference>
<dbReference type="PANTHER" id="PTHR43022:SF1">
    <property type="entry name" value="PROTEIN SMF"/>
    <property type="match status" value="1"/>
</dbReference>
<dbReference type="InterPro" id="IPR003488">
    <property type="entry name" value="DprA"/>
</dbReference>
<feature type="domain" description="DprA winged helix" evidence="3">
    <location>
        <begin position="283"/>
        <end position="342"/>
    </location>
</feature>
<sequence>MEVAWDASIEELQTIEGIGPKLSQIIHHQRQAIVPDHLLDGYLEANPSFITPADPEYPNRLWEIADPPVLLHYQGDLELLKTIDQATTVALVGTRKPSDYGQRWTRRLSRSLSQHGWTIVSGLAAGIDAQAHQSCLEVQGATIGVLGTGIDVVYPRSNQKLYDQMAQVGLILSEYPAGTAPNRTHFPERNRIVAGLCRATLVMEAGHKSGALITARLANEYGRDVYALAGSLDNPEAAGSLNLIHQGAQIITGEARLLESLGTIPTLDQLDLFDGVIGSAVTPSQPMIQLPPELHNIWQTIANSPEPVILDHIVEGTGLPTGNVLSGLLELELMGVVEQQAGMRYQTAS</sequence>
<dbReference type="InterPro" id="IPR057666">
    <property type="entry name" value="DrpA_SLOG"/>
</dbReference>
<keyword evidence="5" id="KW-1185">Reference proteome</keyword>
<dbReference type="SUPFAM" id="SSF102405">
    <property type="entry name" value="MCP/YpsA-like"/>
    <property type="match status" value="1"/>
</dbReference>